<gene>
    <name evidence="4" type="ordered locus">AXX17_At5g47160</name>
</gene>
<dbReference type="ExpressionAtlas" id="A0A178UIJ3">
    <property type="expression patterns" value="baseline and differential"/>
</dbReference>
<dbReference type="Pfam" id="PF06746">
    <property type="entry name" value="DUF1216"/>
    <property type="match status" value="2"/>
</dbReference>
<evidence type="ECO:0000256" key="2">
    <source>
        <dbReference type="SAM" id="SignalP"/>
    </source>
</evidence>
<feature type="domain" description="DUF1216" evidence="3">
    <location>
        <begin position="199"/>
        <end position="276"/>
    </location>
</feature>
<feature type="compositionally biased region" description="Low complexity" evidence="1">
    <location>
        <begin position="126"/>
        <end position="139"/>
    </location>
</feature>
<accession>A0A178UIJ3</accession>
<dbReference type="PANTHER" id="PTHR31607">
    <property type="entry name" value="DUF1216 DOMAIN-CONTAINING PROTEIN-RELATED"/>
    <property type="match status" value="1"/>
</dbReference>
<evidence type="ECO:0000313" key="4">
    <source>
        <dbReference type="EMBL" id="OAO92892.1"/>
    </source>
</evidence>
<dbReference type="EMBL" id="LUHQ01000005">
    <property type="protein sequence ID" value="OAO92892.1"/>
    <property type="molecule type" value="Genomic_DNA"/>
</dbReference>
<dbReference type="InterPro" id="IPR009605">
    <property type="entry name" value="DUF1216"/>
</dbReference>
<evidence type="ECO:0000313" key="5">
    <source>
        <dbReference type="Proteomes" id="UP000078284"/>
    </source>
</evidence>
<organism evidence="4 5">
    <name type="scientific">Arabidopsis thaliana</name>
    <name type="common">Mouse-ear cress</name>
    <dbReference type="NCBI Taxonomy" id="3702"/>
    <lineage>
        <taxon>Eukaryota</taxon>
        <taxon>Viridiplantae</taxon>
        <taxon>Streptophyta</taxon>
        <taxon>Embryophyta</taxon>
        <taxon>Tracheophyta</taxon>
        <taxon>Spermatophyta</taxon>
        <taxon>Magnoliopsida</taxon>
        <taxon>eudicotyledons</taxon>
        <taxon>Gunneridae</taxon>
        <taxon>Pentapetalae</taxon>
        <taxon>rosids</taxon>
        <taxon>malvids</taxon>
        <taxon>Brassicales</taxon>
        <taxon>Brassicaceae</taxon>
        <taxon>Camelineae</taxon>
        <taxon>Arabidopsis</taxon>
    </lineage>
</organism>
<feature type="domain" description="DUF1216" evidence="3">
    <location>
        <begin position="62"/>
        <end position="123"/>
    </location>
</feature>
<reference evidence="5" key="1">
    <citation type="journal article" date="2016" name="Proc. Natl. Acad. Sci. U.S.A.">
        <title>Chromosome-level assembly of Arabidopsis thaliana Ler reveals the extent of translocation and inversion polymorphisms.</title>
        <authorList>
            <person name="Zapata L."/>
            <person name="Ding J."/>
            <person name="Willing E.M."/>
            <person name="Hartwig B."/>
            <person name="Bezdan D."/>
            <person name="Jiao W.B."/>
            <person name="Patel V."/>
            <person name="Velikkakam James G."/>
            <person name="Koornneef M."/>
            <person name="Ossowski S."/>
            <person name="Schneeberger K."/>
        </authorList>
    </citation>
    <scope>NUCLEOTIDE SEQUENCE [LARGE SCALE GENOMIC DNA]</scope>
    <source>
        <strain evidence="5">cv. Landsberg erecta</strain>
    </source>
</reference>
<protein>
    <recommendedName>
        <fullName evidence="3">DUF1216 domain-containing protein</fullName>
    </recommendedName>
</protein>
<dbReference type="AlphaFoldDB" id="A0A178UIJ3"/>
<proteinExistence type="predicted"/>
<feature type="region of interest" description="Disordered" evidence="1">
    <location>
        <begin position="124"/>
        <end position="162"/>
    </location>
</feature>
<comment type="caution">
    <text evidence="4">The sequence shown here is derived from an EMBL/GenBank/DDBJ whole genome shotgun (WGS) entry which is preliminary data.</text>
</comment>
<feature type="chain" id="PRO_5008094003" description="DUF1216 domain-containing protein" evidence="2">
    <location>
        <begin position="22"/>
        <end position="276"/>
    </location>
</feature>
<sequence length="276" mass="30733">MLLLCFTILFVSVSLLDIVSAHLKIKPSLPQIPDPQTVKDVEPCTVKVVMVFVSDLEKECSKTTRQIKKEIQEEKMDVINTFKFMRTEAGKIIGSRKKEESEESMKLAAQHQKEIKEGILKWRRASGSPTSNPSGSGVSFTDTTGGSSISPTESGSAGSATQKNAITLTQVEAETSKEVMIFIINLEKKCPPKEEYEVFFEKLKGIMAARSKNSPKSKKSFFSTIKYAAGKLSDDMTFMRSRIGTKSAKVKQSMETYQKEVKTIKELETIHSRIVS</sequence>
<evidence type="ECO:0000256" key="1">
    <source>
        <dbReference type="SAM" id="MobiDB-lite"/>
    </source>
</evidence>
<feature type="compositionally biased region" description="Polar residues" evidence="1">
    <location>
        <begin position="140"/>
        <end position="162"/>
    </location>
</feature>
<keyword evidence="2" id="KW-0732">Signal</keyword>
<name>A0A178UIJ3_ARATH</name>
<dbReference type="PANTHER" id="PTHR31607:SF34">
    <property type="entry name" value="OF RNA POLYMERASE II TRANSCRIPTION SUBUNIT-LIKE PROTEIN, PUTATIVE (DUF1216)-RELATED"/>
    <property type="match status" value="1"/>
</dbReference>
<evidence type="ECO:0000259" key="3">
    <source>
        <dbReference type="Pfam" id="PF06746"/>
    </source>
</evidence>
<dbReference type="Proteomes" id="UP000078284">
    <property type="component" value="Chromosome 5"/>
</dbReference>
<feature type="signal peptide" evidence="2">
    <location>
        <begin position="1"/>
        <end position="21"/>
    </location>
</feature>